<protein>
    <recommendedName>
        <fullName evidence="1">DNA primase/polymerase bifunctional N-terminal domain-containing protein</fullName>
    </recommendedName>
</protein>
<reference evidence="2" key="1">
    <citation type="submission" date="2022-10" db="EMBL/GenBank/DDBJ databases">
        <authorList>
            <person name="Shreffler J."/>
            <person name="Spring A.M."/>
            <person name="Klyczek K."/>
            <person name="Garlena R.A."/>
            <person name="Russell D.A."/>
            <person name="Pope W.H."/>
            <person name="Jacobs-Sera D."/>
            <person name="Hatfull G.F."/>
        </authorList>
    </citation>
    <scope>NUCLEOTIDE SEQUENCE</scope>
</reference>
<dbReference type="Pfam" id="PF09250">
    <property type="entry name" value="Prim-Pol"/>
    <property type="match status" value="1"/>
</dbReference>
<keyword evidence="3" id="KW-1185">Reference proteome</keyword>
<sequence length="141" mass="15330">MKSFPAALAERPRWVRRTAAKRPITTRWQPASSTDPATWTTYEAAKSSSAGAGLGFVLGDGIGCWDLDHCISDGVLAPWAREFIEGFGFPILVEVSQSGEGVHVFVEAPEGPGRVIRDGERCIEFYSTGRYIAVTGNKLKL</sequence>
<dbReference type="KEGG" id="vg:80034758"/>
<gene>
    <name evidence="2" type="primary">1</name>
    <name evidence="2" type="ORF">SEA_BAUER_1</name>
</gene>
<accession>A0A9E7V2H0</accession>
<name>A0A9E7V2H0_9CAUD</name>
<organism evidence="2 3">
    <name type="scientific">Arthrobacter phage Bauer</name>
    <dbReference type="NCBI Taxonomy" id="2985648"/>
    <lineage>
        <taxon>Viruses</taxon>
        <taxon>Duplodnaviria</taxon>
        <taxon>Heunggongvirae</taxon>
        <taxon>Uroviricota</taxon>
        <taxon>Caudoviricetes</taxon>
        <taxon>Bauervirus</taxon>
        <taxon>Bauervirus bauer</taxon>
    </lineage>
</organism>
<evidence type="ECO:0000259" key="1">
    <source>
        <dbReference type="Pfam" id="PF09250"/>
    </source>
</evidence>
<evidence type="ECO:0000313" key="3">
    <source>
        <dbReference type="Proteomes" id="UP001156221"/>
    </source>
</evidence>
<evidence type="ECO:0000313" key="2">
    <source>
        <dbReference type="EMBL" id="UYM26550.1"/>
    </source>
</evidence>
<dbReference type="RefSeq" id="YP_010761294.1">
    <property type="nucleotide sequence ID" value="NC_073594.1"/>
</dbReference>
<dbReference type="EMBL" id="OP580516">
    <property type="protein sequence ID" value="UYM26550.1"/>
    <property type="molecule type" value="Genomic_DNA"/>
</dbReference>
<dbReference type="InterPro" id="IPR015330">
    <property type="entry name" value="DNA_primase/pol_bifunc_N"/>
</dbReference>
<feature type="domain" description="DNA primase/polymerase bifunctional N-terminal" evidence="1">
    <location>
        <begin position="17"/>
        <end position="136"/>
    </location>
</feature>
<proteinExistence type="predicted"/>
<dbReference type="Proteomes" id="UP001156221">
    <property type="component" value="Segment"/>
</dbReference>
<dbReference type="GeneID" id="80034758"/>